<feature type="domain" description="Dynamin-type G" evidence="5">
    <location>
        <begin position="26"/>
        <end position="300"/>
    </location>
</feature>
<dbReference type="GO" id="GO:0016559">
    <property type="term" value="P:peroxisome fission"/>
    <property type="evidence" value="ECO:0007669"/>
    <property type="project" value="TreeGrafter"/>
</dbReference>
<evidence type="ECO:0000313" key="7">
    <source>
        <dbReference type="Proteomes" id="UP000696485"/>
    </source>
</evidence>
<proteinExistence type="predicted"/>
<dbReference type="PROSITE" id="PS51388">
    <property type="entry name" value="GED"/>
    <property type="match status" value="1"/>
</dbReference>
<dbReference type="GO" id="GO:0006897">
    <property type="term" value="P:endocytosis"/>
    <property type="evidence" value="ECO:0007669"/>
    <property type="project" value="TreeGrafter"/>
</dbReference>
<name>A0A9P5SKN3_9FUNG</name>
<dbReference type="Pfam" id="PF00350">
    <property type="entry name" value="Dynamin_N"/>
    <property type="match status" value="1"/>
</dbReference>
<evidence type="ECO:0000313" key="6">
    <source>
        <dbReference type="EMBL" id="KAF9331904.1"/>
    </source>
</evidence>
<dbReference type="GO" id="GO:0016020">
    <property type="term" value="C:membrane"/>
    <property type="evidence" value="ECO:0007669"/>
    <property type="project" value="TreeGrafter"/>
</dbReference>
<comment type="caution">
    <text evidence="6">The sequence shown here is derived from an EMBL/GenBank/DDBJ whole genome shotgun (WGS) entry which is preliminary data.</text>
</comment>
<dbReference type="GO" id="GO:0005874">
    <property type="term" value="C:microtubule"/>
    <property type="evidence" value="ECO:0007669"/>
    <property type="project" value="TreeGrafter"/>
</dbReference>
<keyword evidence="2" id="KW-0342">GTP-binding</keyword>
<dbReference type="Gene3D" id="3.40.50.300">
    <property type="entry name" value="P-loop containing nucleotide triphosphate hydrolases"/>
    <property type="match status" value="1"/>
</dbReference>
<dbReference type="SUPFAM" id="SSF52540">
    <property type="entry name" value="P-loop containing nucleoside triphosphate hydrolases"/>
    <property type="match status" value="1"/>
</dbReference>
<evidence type="ECO:0000256" key="1">
    <source>
        <dbReference type="ARBA" id="ARBA00022741"/>
    </source>
</evidence>
<evidence type="ECO:0000256" key="2">
    <source>
        <dbReference type="ARBA" id="ARBA00023134"/>
    </source>
</evidence>
<dbReference type="GO" id="GO:0005739">
    <property type="term" value="C:mitochondrion"/>
    <property type="evidence" value="ECO:0007669"/>
    <property type="project" value="TreeGrafter"/>
</dbReference>
<dbReference type="GO" id="GO:0048312">
    <property type="term" value="P:intracellular distribution of mitochondria"/>
    <property type="evidence" value="ECO:0007669"/>
    <property type="project" value="TreeGrafter"/>
</dbReference>
<feature type="region of interest" description="Disordered" evidence="3">
    <location>
        <begin position="535"/>
        <end position="608"/>
    </location>
</feature>
<evidence type="ECO:0000259" key="5">
    <source>
        <dbReference type="PROSITE" id="PS51718"/>
    </source>
</evidence>
<dbReference type="GO" id="GO:0000266">
    <property type="term" value="P:mitochondrial fission"/>
    <property type="evidence" value="ECO:0007669"/>
    <property type="project" value="TreeGrafter"/>
</dbReference>
<dbReference type="SMART" id="SM00053">
    <property type="entry name" value="DYNc"/>
    <property type="match status" value="1"/>
</dbReference>
<dbReference type="PROSITE" id="PS51718">
    <property type="entry name" value="G_DYNAMIN_2"/>
    <property type="match status" value="1"/>
</dbReference>
<dbReference type="InterPro" id="IPR001401">
    <property type="entry name" value="Dynamin_GTPase"/>
</dbReference>
<dbReference type="Gene3D" id="1.20.120.1240">
    <property type="entry name" value="Dynamin, middle domain"/>
    <property type="match status" value="1"/>
</dbReference>
<accession>A0A9P5SKN3</accession>
<organism evidence="6 7">
    <name type="scientific">Podila minutissima</name>
    <dbReference type="NCBI Taxonomy" id="64525"/>
    <lineage>
        <taxon>Eukaryota</taxon>
        <taxon>Fungi</taxon>
        <taxon>Fungi incertae sedis</taxon>
        <taxon>Mucoromycota</taxon>
        <taxon>Mortierellomycotina</taxon>
        <taxon>Mortierellomycetes</taxon>
        <taxon>Mortierellales</taxon>
        <taxon>Mortierellaceae</taxon>
        <taxon>Podila</taxon>
    </lineage>
</organism>
<dbReference type="AlphaFoldDB" id="A0A9P5SKN3"/>
<protein>
    <submittedName>
        <fullName evidence="6">Uncharacterized protein</fullName>
    </submittedName>
</protein>
<keyword evidence="7" id="KW-1185">Reference proteome</keyword>
<dbReference type="GO" id="GO:0005525">
    <property type="term" value="F:GTP binding"/>
    <property type="evidence" value="ECO:0007669"/>
    <property type="project" value="InterPro"/>
</dbReference>
<dbReference type="Proteomes" id="UP000696485">
    <property type="component" value="Unassembled WGS sequence"/>
</dbReference>
<dbReference type="PANTHER" id="PTHR11566:SF21">
    <property type="entry name" value="DYNAMIN RELATED PROTEIN 1, ISOFORM A"/>
    <property type="match status" value="1"/>
</dbReference>
<dbReference type="CDD" id="cd08771">
    <property type="entry name" value="DLP_1"/>
    <property type="match status" value="1"/>
</dbReference>
<sequence length="699" mass="78915">MFDGNAEYQSVNDKINKFHSLGLTHKLSIPQMAIIGDQSSGKSSVLEAITKLSFPRDKEMCTRFATRVNMRRNSALTEDMLSARIEGEDAFNARHKVVESPMTFQGVIKDAMSVICNNSQISDKVLELTLSGPAQFPLTLIDLPGFISTTSDGQDKTLPDTISSINLRYITDPRTVILAVVNASVDLNTSRALREAAVHDPEGERTIPIVTKPDRIESGLISDWIEVILNKRKTMKLGYLVMRNMSYEQNTLSWEDSCVEEDKFFASDLWNAVSTDRKGRKSVKRFLGNLLYEHVSRELPALKREVDAALDTYKRDLKEMGAPIADTNEARENLTLATLKLQPRVIGFLNADYDHDYIAAFKKKPIPSDSQDFYFARSSLLKLYSEYHSAMSSGCNHPSTSEIVLQVARYKGNDLPGFVSFTTFKNIVNGHYLDGWRSLTKEHVRQMHRYLSDALTSYIAHIADATARDVFTHVFDRFSRNQLTKIEETISDIFEDESTPFTLSRHYTDIIEERSRNVQIPALTRESSVIDMIKGSEAPPSFFSTQESSQNGTPSPSSPGPSPNGDSAHAPLQNGDPVDSQLKNSDSAPPPLSQPRNNNSAPSSQQQWINSDWNDRRTTDEMFPCLQAYLKTARERIVDKVLMETIERHMIKKISEYFVMLYKVSSGELQCMLESPALKNRRQDLETKIKDFENILNEL</sequence>
<evidence type="ECO:0000259" key="4">
    <source>
        <dbReference type="PROSITE" id="PS51388"/>
    </source>
</evidence>
<dbReference type="EMBL" id="JAAAUY010000295">
    <property type="protein sequence ID" value="KAF9331904.1"/>
    <property type="molecule type" value="Genomic_DNA"/>
</dbReference>
<feature type="compositionally biased region" description="Polar residues" evidence="3">
    <location>
        <begin position="594"/>
        <end position="608"/>
    </location>
</feature>
<dbReference type="InterPro" id="IPR000375">
    <property type="entry name" value="Dynamin_stalk"/>
</dbReference>
<feature type="domain" description="GED" evidence="4">
    <location>
        <begin position="619"/>
        <end position="699"/>
    </location>
</feature>
<dbReference type="GO" id="GO:0003924">
    <property type="term" value="F:GTPase activity"/>
    <property type="evidence" value="ECO:0007669"/>
    <property type="project" value="InterPro"/>
</dbReference>
<keyword evidence="1" id="KW-0547">Nucleotide-binding</keyword>
<dbReference type="PANTHER" id="PTHR11566">
    <property type="entry name" value="DYNAMIN"/>
    <property type="match status" value="1"/>
</dbReference>
<dbReference type="InterPro" id="IPR045063">
    <property type="entry name" value="Dynamin_N"/>
</dbReference>
<reference evidence="6" key="1">
    <citation type="journal article" date="2020" name="Fungal Divers.">
        <title>Resolving the Mortierellaceae phylogeny through synthesis of multi-gene phylogenetics and phylogenomics.</title>
        <authorList>
            <person name="Vandepol N."/>
            <person name="Liber J."/>
            <person name="Desiro A."/>
            <person name="Na H."/>
            <person name="Kennedy M."/>
            <person name="Barry K."/>
            <person name="Grigoriev I.V."/>
            <person name="Miller A.N."/>
            <person name="O'Donnell K."/>
            <person name="Stajich J.E."/>
            <person name="Bonito G."/>
        </authorList>
    </citation>
    <scope>NUCLEOTIDE SEQUENCE</scope>
    <source>
        <strain evidence="6">NVP1</strain>
    </source>
</reference>
<dbReference type="GO" id="GO:0008017">
    <property type="term" value="F:microtubule binding"/>
    <property type="evidence" value="ECO:0007669"/>
    <property type="project" value="TreeGrafter"/>
</dbReference>
<dbReference type="InterPro" id="IPR020850">
    <property type="entry name" value="GED_dom"/>
</dbReference>
<dbReference type="Pfam" id="PF01031">
    <property type="entry name" value="Dynamin_M"/>
    <property type="match status" value="1"/>
</dbReference>
<dbReference type="InterPro" id="IPR030381">
    <property type="entry name" value="G_DYNAMIN_dom"/>
</dbReference>
<dbReference type="PRINTS" id="PR00195">
    <property type="entry name" value="DYNAMIN"/>
</dbReference>
<dbReference type="InterPro" id="IPR027417">
    <property type="entry name" value="P-loop_NTPase"/>
</dbReference>
<evidence type="ECO:0000256" key="3">
    <source>
        <dbReference type="SAM" id="MobiDB-lite"/>
    </source>
</evidence>
<dbReference type="InterPro" id="IPR022812">
    <property type="entry name" value="Dynamin"/>
</dbReference>
<gene>
    <name evidence="6" type="ORF">BG006_005245</name>
</gene>